<sequence length="733" mass="85165">MRSHIVVDFGDNVTSLFYWFDVDSLSTLKEKVQKRYEIHITDQIIKHGNTVLSEESFRKLYKNRFKEDVDLKVDIPDPSLIQSERRKVFKRGCEGIIHISSYKEQDGLCPNLTFKPSNLSWTIKDLKSYISTKTNMSVEPMCLLFNNIILLSDEELCVDYFLDLKGSSRPISLKLKMLPSVIASDEMFQHRLYYDLCLSPIHVTIPSFGEVDDFVLYPLASIGQIGRPAVMKSLIESLYRIPYGEQELFYEGQALSDNRYPQKNVGNVLEPIYYKLVVFSRRSKELALVYEQNNIRPLHPIHIASFECDHIWEYNYQGKSEESIVQFIEDSMKIPQSKQYFFLDGSVVSISELIEENTRAIETLKVKLAVQVDDDELELLKVVQELQISRVRSIVLKHPNNGTIICEISFSEIHQRMKISELEYLIFRKHCVGLSKNTCVLLHDDKELTFADDLYGLLVTENGNSLESNLVLTLFVYVEDKTLFEEADTFCLKYDMKLLKRVNISFLTGQFSFDILQNHIKDIRDVKFQIDREKGIPPHLQSLFYENKELKDEAELIYMNPKMLYESLTFNLVIKPANEVELFVDGNVLDESITINILETTSVGKLKEMISERSGVPQSLIILGTRHQPYIVDGENDRIYECHFQDNIVIVSKKVFVSLIKVHEDVIVKENYFIRDFEHDNVKTLLEDMKYRYFDQGIVSMKKNEWKLSTLLKNVGESEFVLVLKPKTECNIL</sequence>
<keyword evidence="3" id="KW-1185">Reference proteome</keyword>
<dbReference type="EnsemblMetazoa" id="CLYHEMT018367.1">
    <property type="protein sequence ID" value="CLYHEMP018367.1"/>
    <property type="gene ID" value="CLYHEMG018367"/>
</dbReference>
<name>A0A7M5X617_9CNID</name>
<feature type="domain" description="Ubiquitin-like" evidence="1">
    <location>
        <begin position="500"/>
        <end position="556"/>
    </location>
</feature>
<evidence type="ECO:0000313" key="2">
    <source>
        <dbReference type="EnsemblMetazoa" id="CLYHEMP018367.1"/>
    </source>
</evidence>
<proteinExistence type="predicted"/>
<dbReference type="GeneID" id="136813480"/>
<dbReference type="Proteomes" id="UP000594262">
    <property type="component" value="Unplaced"/>
</dbReference>
<dbReference type="CDD" id="cd17039">
    <property type="entry name" value="Ubl_ubiquitin_like"/>
    <property type="match status" value="1"/>
</dbReference>
<dbReference type="InterPro" id="IPR029071">
    <property type="entry name" value="Ubiquitin-like_domsf"/>
</dbReference>
<dbReference type="InterPro" id="IPR000626">
    <property type="entry name" value="Ubiquitin-like_dom"/>
</dbReference>
<reference evidence="2" key="1">
    <citation type="submission" date="2021-01" db="UniProtKB">
        <authorList>
            <consortium name="EnsemblMetazoa"/>
        </authorList>
    </citation>
    <scope>IDENTIFICATION</scope>
</reference>
<accession>A0A7M5X617</accession>
<evidence type="ECO:0000259" key="1">
    <source>
        <dbReference type="PROSITE" id="PS50053"/>
    </source>
</evidence>
<evidence type="ECO:0000313" key="3">
    <source>
        <dbReference type="Proteomes" id="UP000594262"/>
    </source>
</evidence>
<dbReference type="RefSeq" id="XP_066926095.1">
    <property type="nucleotide sequence ID" value="XM_067069994.1"/>
</dbReference>
<dbReference type="AlphaFoldDB" id="A0A7M5X617"/>
<dbReference type="PROSITE" id="PS50053">
    <property type="entry name" value="UBIQUITIN_2"/>
    <property type="match status" value="1"/>
</dbReference>
<dbReference type="SUPFAM" id="SSF54236">
    <property type="entry name" value="Ubiquitin-like"/>
    <property type="match status" value="3"/>
</dbReference>
<organism evidence="2 3">
    <name type="scientific">Clytia hemisphaerica</name>
    <dbReference type="NCBI Taxonomy" id="252671"/>
    <lineage>
        <taxon>Eukaryota</taxon>
        <taxon>Metazoa</taxon>
        <taxon>Cnidaria</taxon>
        <taxon>Hydrozoa</taxon>
        <taxon>Hydroidolina</taxon>
        <taxon>Leptothecata</taxon>
        <taxon>Obeliida</taxon>
        <taxon>Clytiidae</taxon>
        <taxon>Clytia</taxon>
    </lineage>
</organism>
<protein>
    <recommendedName>
        <fullName evidence="1">Ubiquitin-like domain-containing protein</fullName>
    </recommendedName>
</protein>
<dbReference type="Gene3D" id="3.10.20.90">
    <property type="entry name" value="Phosphatidylinositol 3-kinase Catalytic Subunit, Chain A, domain 1"/>
    <property type="match status" value="1"/>
</dbReference>